<dbReference type="InterPro" id="IPR036034">
    <property type="entry name" value="PDZ_sf"/>
</dbReference>
<dbReference type="PROSITE" id="PS51022">
    <property type="entry name" value="L27"/>
    <property type="match status" value="1"/>
</dbReference>
<feature type="compositionally biased region" description="Low complexity" evidence="4">
    <location>
        <begin position="585"/>
        <end position="599"/>
    </location>
</feature>
<dbReference type="InterPro" id="IPR008145">
    <property type="entry name" value="GK/Ca_channel_bsu"/>
</dbReference>
<keyword evidence="9" id="KW-1185">Reference proteome</keyword>
<reference evidence="8" key="2">
    <citation type="submission" date="2020-06" db="EMBL/GenBank/DDBJ databases">
        <authorList>
            <person name="Sheffer M."/>
        </authorList>
    </citation>
    <scope>NUCLEOTIDE SEQUENCE</scope>
</reference>
<feature type="region of interest" description="Disordered" evidence="4">
    <location>
        <begin position="622"/>
        <end position="641"/>
    </location>
</feature>
<dbReference type="Gene3D" id="3.40.50.300">
    <property type="entry name" value="P-loop containing nucleotide triphosphate hydrolases"/>
    <property type="match status" value="1"/>
</dbReference>
<dbReference type="FunFam" id="2.30.42.10:FF:000088">
    <property type="entry name" value="MAGUK p55 subfamily member 5"/>
    <property type="match status" value="1"/>
</dbReference>
<dbReference type="CDD" id="cd06798">
    <property type="entry name" value="PDZ_MPP5-like"/>
    <property type="match status" value="1"/>
</dbReference>
<evidence type="ECO:0000313" key="8">
    <source>
        <dbReference type="EMBL" id="KAF8795812.1"/>
    </source>
</evidence>
<dbReference type="InterPro" id="IPR001478">
    <property type="entry name" value="PDZ"/>
</dbReference>
<proteinExistence type="inferred from homology"/>
<feature type="domain" description="Guanylate kinase-like" evidence="5">
    <location>
        <begin position="1048"/>
        <end position="1228"/>
    </location>
</feature>
<feature type="domain" description="PDZ" evidence="6">
    <location>
        <begin position="209"/>
        <end position="277"/>
    </location>
</feature>
<dbReference type="SMART" id="SM00072">
    <property type="entry name" value="GuKc"/>
    <property type="match status" value="1"/>
</dbReference>
<dbReference type="InterPro" id="IPR036028">
    <property type="entry name" value="SH3-like_dom_sf"/>
</dbReference>
<dbReference type="PANTHER" id="PTHR23122">
    <property type="entry name" value="MEMBRANE-ASSOCIATED GUANYLATE KINASE MAGUK"/>
    <property type="match status" value="1"/>
</dbReference>
<dbReference type="InterPro" id="IPR008144">
    <property type="entry name" value="Guanylate_kin-like_dom"/>
</dbReference>
<dbReference type="PROSITE" id="PS00856">
    <property type="entry name" value="GUANYLATE_KINASE_1"/>
    <property type="match status" value="1"/>
</dbReference>
<evidence type="ECO:0000259" key="5">
    <source>
        <dbReference type="PROSITE" id="PS50052"/>
    </source>
</evidence>
<dbReference type="InterPro" id="IPR027417">
    <property type="entry name" value="P-loop_NTPase"/>
</dbReference>
<feature type="region of interest" description="Disordered" evidence="4">
    <location>
        <begin position="144"/>
        <end position="207"/>
    </location>
</feature>
<evidence type="ECO:0000256" key="1">
    <source>
        <dbReference type="ARBA" id="ARBA00007014"/>
    </source>
</evidence>
<keyword evidence="2" id="KW-0728">SH3 domain</keyword>
<feature type="compositionally biased region" description="Basic and acidic residues" evidence="4">
    <location>
        <begin position="631"/>
        <end position="641"/>
    </location>
</feature>
<feature type="compositionally biased region" description="Polar residues" evidence="4">
    <location>
        <begin position="600"/>
        <end position="612"/>
    </location>
</feature>
<dbReference type="InterPro" id="IPR004172">
    <property type="entry name" value="L27_dom"/>
</dbReference>
<dbReference type="InterPro" id="IPR020590">
    <property type="entry name" value="Guanylate_kinase_CS"/>
</dbReference>
<dbReference type="Gene3D" id="2.30.42.10">
    <property type="match status" value="2"/>
</dbReference>
<evidence type="ECO:0000256" key="4">
    <source>
        <dbReference type="SAM" id="MobiDB-lite"/>
    </source>
</evidence>
<dbReference type="FunFam" id="3.40.50.300:FF:000469">
    <property type="entry name" value="MAGUK p55 subfamily member 5"/>
    <property type="match status" value="1"/>
</dbReference>
<organism evidence="8 9">
    <name type="scientific">Argiope bruennichi</name>
    <name type="common">Wasp spider</name>
    <name type="synonym">Aranea bruennichi</name>
    <dbReference type="NCBI Taxonomy" id="94029"/>
    <lineage>
        <taxon>Eukaryota</taxon>
        <taxon>Metazoa</taxon>
        <taxon>Ecdysozoa</taxon>
        <taxon>Arthropoda</taxon>
        <taxon>Chelicerata</taxon>
        <taxon>Arachnida</taxon>
        <taxon>Araneae</taxon>
        <taxon>Araneomorphae</taxon>
        <taxon>Entelegynae</taxon>
        <taxon>Araneoidea</taxon>
        <taxon>Araneidae</taxon>
        <taxon>Argiope</taxon>
    </lineage>
</organism>
<dbReference type="SUPFAM" id="SSF101288">
    <property type="entry name" value="L27 domain"/>
    <property type="match status" value="1"/>
</dbReference>
<comment type="similarity">
    <text evidence="1">Belongs to the MAGUK family.</text>
</comment>
<dbReference type="InterPro" id="IPR036892">
    <property type="entry name" value="L27_dom_sf"/>
</dbReference>
<feature type="domain" description="L27" evidence="7">
    <location>
        <begin position="782"/>
        <end position="838"/>
    </location>
</feature>
<accession>A0A8T0FYJ2</accession>
<keyword evidence="3" id="KW-0677">Repeat</keyword>
<dbReference type="Proteomes" id="UP000807504">
    <property type="component" value="Unassembled WGS sequence"/>
</dbReference>
<dbReference type="FunFam" id="3.30.63.10:FF:000002">
    <property type="entry name" value="Guanylate kinase 1"/>
    <property type="match status" value="1"/>
</dbReference>
<dbReference type="SMART" id="SM00228">
    <property type="entry name" value="PDZ"/>
    <property type="match status" value="2"/>
</dbReference>
<dbReference type="SUPFAM" id="SSF52540">
    <property type="entry name" value="P-loop containing nucleoside triphosphate hydrolases"/>
    <property type="match status" value="1"/>
</dbReference>
<dbReference type="Pfam" id="PF00595">
    <property type="entry name" value="PDZ"/>
    <property type="match status" value="2"/>
</dbReference>
<protein>
    <submittedName>
        <fullName evidence="8">MAGUK p55 subfamily member 5 like protein</fullName>
    </submittedName>
</protein>
<feature type="compositionally biased region" description="Basic and acidic residues" evidence="4">
    <location>
        <begin position="568"/>
        <end position="580"/>
    </location>
</feature>
<dbReference type="GO" id="GO:0005911">
    <property type="term" value="C:cell-cell junction"/>
    <property type="evidence" value="ECO:0007669"/>
    <property type="project" value="UniProtKB-ARBA"/>
</dbReference>
<dbReference type="SUPFAM" id="SSF50044">
    <property type="entry name" value="SH3-domain"/>
    <property type="match status" value="1"/>
</dbReference>
<sequence>MPHTTSNEVVAPSLGALSTVDVWEDPRSLTTFSTFHHLNGKNNSTFSETSFHSSPKESVSTDNRQNRFVEEQKTNGINHFNCKAENGNGSVNGQSDSFSKNNLAIPFSKQKTSPKFGKSVKPVTPPPILNQKLRIERLNGNCSFDDTQKDQNNVTTSCNNSNNGVDKTGGRQSSPLANFLQTTLDGANGEELNQTKENGGSEPERSTDEVTINLGATDKRFGFSVVGGCDEGFVPRIENITPGSPADRADLEVGDEILEVNGRSLDNCTHTEVISHIHQCIRSRTICLRVKRKMSHKLALDLGQTSNVQDAFVIAVEQQARERLEKLSALKKIKPVDMTKLSQELNECTNSTRELNGVIENNPIYVTTVPEIHNATLERVKKDHLDNYVNSTSTPHGDKSIHEQTMQGLNGHSQVGIVDHDTHDQELELTQEIIDKESYDDALSPSSPETPPRERLLVESQNGADCVTNRFSELCVSVETLLPNLPDKLKSSPNDIHQQRQQLPSIKQSVVSDQNLSKVNCSVLSKSHPYKPNTVDSELRTHREMAVDVPDSFVGVAKTSPRYPPQKVNDRGSFKREGHPEFFINSSGDSSSNENDPSSKMNSVTRKSVSSFKSNLDNNAIPKVTVDSSDYDNKNLEDASEEQLERIRKYQEDIRRRKIAEEKQAKENEFLRNSLRGSKKLQALEANPPQSVKRGVENTAFELEEESSSQLEGTKKTPELAKTFGASELLQSLYRLSSSLQGNGHKDSDLMLVESLIQNADFQNILAIHNKVQEVCCFKCPPTPVSTEAQDITQEVINTLQESSSPEAAELVDILSKFEVEGLIYAHDKVAERQAVPTITPDEELLDRASQYTEESVKIVRIDKTNEPLGATVRNEGEAVVIGRIVKGGAAEKSGLLHEGDEILEVNGVEMRGKSVNDVCDILATMNGTLTFLIIPTQQEAKKNSQMEAVMHDDPNWWQAYREGEEDQALAGLVPSKNFQQQRESMKQTIIGEASSKEKTKKAGKFLCAKKYHKKKKKKLYNANEDLEGDQILTYEEVALYYPRANRKRPTVLIGPPNIGRHELRQRLMEDTERFAAAVPHTSRAKRDSESDGVDYHFISRSQFEADITAGKFVEHGEYEKNYYGTSLDAIRAVVNSGKICVLNLHPQSLKILKNSDLKPYVVFVAPPSLEKLRQNRLKAGDNPKDEELKDIIEKAREMEDNYGHYFDMVIINSDIDKAFNELLKEINTLEREPQWVPKIWLGNYTN</sequence>
<feature type="compositionally biased region" description="Low complexity" evidence="4">
    <location>
        <begin position="152"/>
        <end position="163"/>
    </location>
</feature>
<dbReference type="Gene3D" id="1.10.287.650">
    <property type="entry name" value="L27 domain"/>
    <property type="match status" value="2"/>
</dbReference>
<evidence type="ECO:0000313" key="9">
    <source>
        <dbReference type="Proteomes" id="UP000807504"/>
    </source>
</evidence>
<dbReference type="SUPFAM" id="SSF50156">
    <property type="entry name" value="PDZ domain-like"/>
    <property type="match status" value="2"/>
</dbReference>
<comment type="caution">
    <text evidence="8">The sequence shown here is derived from an EMBL/GenBank/DDBJ whole genome shotgun (WGS) entry which is preliminary data.</text>
</comment>
<evidence type="ECO:0000256" key="3">
    <source>
        <dbReference type="ARBA" id="ARBA00022737"/>
    </source>
</evidence>
<dbReference type="SMART" id="SM00569">
    <property type="entry name" value="L27"/>
    <property type="match status" value="2"/>
</dbReference>
<reference evidence="8" key="1">
    <citation type="journal article" date="2020" name="bioRxiv">
        <title>Chromosome-level reference genome of the European wasp spider Argiope bruennichi: a resource for studies on range expansion and evolutionary adaptation.</title>
        <authorList>
            <person name="Sheffer M.M."/>
            <person name="Hoppe A."/>
            <person name="Krehenwinkel H."/>
            <person name="Uhl G."/>
            <person name="Kuss A.W."/>
            <person name="Jensen L."/>
            <person name="Jensen C."/>
            <person name="Gillespie R.G."/>
            <person name="Hoff K.J."/>
            <person name="Prost S."/>
        </authorList>
    </citation>
    <scope>NUCLEOTIDE SEQUENCE</scope>
</reference>
<evidence type="ECO:0000259" key="7">
    <source>
        <dbReference type="PROSITE" id="PS51022"/>
    </source>
</evidence>
<dbReference type="CDD" id="cd00136">
    <property type="entry name" value="PDZ_canonical"/>
    <property type="match status" value="1"/>
</dbReference>
<feature type="region of interest" description="Disordered" evidence="4">
    <location>
        <begin position="556"/>
        <end position="612"/>
    </location>
</feature>
<feature type="domain" description="PDZ" evidence="6">
    <location>
        <begin position="856"/>
        <end position="938"/>
    </location>
</feature>
<dbReference type="InterPro" id="IPR050716">
    <property type="entry name" value="MAGUK"/>
</dbReference>
<feature type="compositionally biased region" description="Polar residues" evidence="4">
    <location>
        <begin position="170"/>
        <end position="198"/>
    </location>
</feature>
<dbReference type="PROSITE" id="PS50106">
    <property type="entry name" value="PDZ"/>
    <property type="match status" value="2"/>
</dbReference>
<evidence type="ECO:0000256" key="2">
    <source>
        <dbReference type="ARBA" id="ARBA00022443"/>
    </source>
</evidence>
<dbReference type="EMBL" id="JABXBU010000001">
    <property type="protein sequence ID" value="KAF8795812.1"/>
    <property type="molecule type" value="Genomic_DNA"/>
</dbReference>
<dbReference type="GO" id="GO:0005886">
    <property type="term" value="C:plasma membrane"/>
    <property type="evidence" value="ECO:0007669"/>
    <property type="project" value="UniProtKB-ARBA"/>
</dbReference>
<name>A0A8T0FYJ2_ARGBR</name>
<gene>
    <name evidence="8" type="ORF">HNY73_000268</name>
</gene>
<dbReference type="AlphaFoldDB" id="A0A8T0FYJ2"/>
<dbReference type="CDD" id="cd00071">
    <property type="entry name" value="GMPK"/>
    <property type="match status" value="1"/>
</dbReference>
<evidence type="ECO:0000259" key="6">
    <source>
        <dbReference type="PROSITE" id="PS50106"/>
    </source>
</evidence>
<dbReference type="Pfam" id="PF00625">
    <property type="entry name" value="Guanylate_kin"/>
    <property type="match status" value="1"/>
</dbReference>
<dbReference type="Gene3D" id="2.30.30.40">
    <property type="entry name" value="SH3 Domains"/>
    <property type="match status" value="1"/>
</dbReference>
<dbReference type="PROSITE" id="PS50052">
    <property type="entry name" value="GUANYLATE_KINASE_2"/>
    <property type="match status" value="1"/>
</dbReference>